<feature type="transmembrane region" description="Helical" evidence="2">
    <location>
        <begin position="188"/>
        <end position="212"/>
    </location>
</feature>
<evidence type="ECO:0000313" key="3">
    <source>
        <dbReference type="EMBL" id="CAB4028391.1"/>
    </source>
</evidence>
<feature type="region of interest" description="Disordered" evidence="1">
    <location>
        <begin position="326"/>
        <end position="346"/>
    </location>
</feature>
<feature type="transmembrane region" description="Helical" evidence="2">
    <location>
        <begin position="366"/>
        <end position="387"/>
    </location>
</feature>
<keyword evidence="2" id="KW-0812">Transmembrane</keyword>
<accession>A0A6S7JDI7</accession>
<evidence type="ECO:0000256" key="1">
    <source>
        <dbReference type="SAM" id="MobiDB-lite"/>
    </source>
</evidence>
<evidence type="ECO:0000313" key="4">
    <source>
        <dbReference type="Proteomes" id="UP001152795"/>
    </source>
</evidence>
<feature type="transmembrane region" description="Helical" evidence="2">
    <location>
        <begin position="478"/>
        <end position="496"/>
    </location>
</feature>
<comment type="caution">
    <text evidence="3">The sequence shown here is derived from an EMBL/GenBank/DDBJ whole genome shotgun (WGS) entry which is preliminary data.</text>
</comment>
<evidence type="ECO:0000256" key="2">
    <source>
        <dbReference type="SAM" id="Phobius"/>
    </source>
</evidence>
<feature type="transmembrane region" description="Helical" evidence="2">
    <location>
        <begin position="408"/>
        <end position="426"/>
    </location>
</feature>
<keyword evidence="2" id="KW-1133">Transmembrane helix</keyword>
<dbReference type="EMBL" id="CACRXK020015452">
    <property type="protein sequence ID" value="CAB4028391.1"/>
    <property type="molecule type" value="Genomic_DNA"/>
</dbReference>
<dbReference type="Proteomes" id="UP001152795">
    <property type="component" value="Unassembled WGS sequence"/>
</dbReference>
<keyword evidence="2" id="KW-0472">Membrane</keyword>
<organism evidence="3 4">
    <name type="scientific">Paramuricea clavata</name>
    <name type="common">Red gorgonian</name>
    <name type="synonym">Violescent sea-whip</name>
    <dbReference type="NCBI Taxonomy" id="317549"/>
    <lineage>
        <taxon>Eukaryota</taxon>
        <taxon>Metazoa</taxon>
        <taxon>Cnidaria</taxon>
        <taxon>Anthozoa</taxon>
        <taxon>Octocorallia</taxon>
        <taxon>Malacalcyonacea</taxon>
        <taxon>Plexauridae</taxon>
        <taxon>Paramuricea</taxon>
    </lineage>
</organism>
<gene>
    <name evidence="3" type="ORF">PACLA_8A006953</name>
</gene>
<name>A0A6S7JDI7_PARCT</name>
<protein>
    <submittedName>
        <fullName evidence="3">Uncharacterized protein</fullName>
    </submittedName>
</protein>
<reference evidence="3" key="1">
    <citation type="submission" date="2020-04" db="EMBL/GenBank/DDBJ databases">
        <authorList>
            <person name="Alioto T."/>
            <person name="Alioto T."/>
            <person name="Gomez Garrido J."/>
        </authorList>
    </citation>
    <scope>NUCLEOTIDE SEQUENCE</scope>
    <source>
        <strain evidence="3">A484AB</strain>
    </source>
</reference>
<sequence length="501" mass="56769">MSLVEGHQVTYKDVLPHTVLITALFNSGAIPKTRFARFLEKALFVLVLLVLSFVTILAVFKRSVWSTLVGIDTWIQFSLYIVPLFSMICGHLVFKSRSFKEILNRRIEQNDTNETEFGTSTLSSFLKKHSTRTCLYPVFLVVYQWAVYLLFFYKEATGNFSDPFEFSQHTSFVAKLLHLDRNKGLWLALYYTFWTIAMYVTGFIGCCFILVVEIHRLDIKSFLYNIGDGPLIHKGKSNVHPRTRITNHGIYQAVDTGPGVTTPVRLCFRALSLFTGFLTLGLVEFASWSWETHNMPDISVREAQNVAGEISDSEVANGLTSSVAVENGQGASSSEGRGGPPKTIRPRDVSKHLVELMSSVETNSALFKPFLVLLTFFSVTNLITHVVEMAIKKEMFFTYTHGWTLVRTLFWFLLAIRLLWAVATITKTLSRIIPHIYYLRSVGELTGAKEEWDDFFQLAETFEFGSRTYGFPLTLNQVASIVAVVNFSFLITLSFISNTKN</sequence>
<keyword evidence="4" id="KW-1185">Reference proteome</keyword>
<feature type="transmembrane region" description="Helical" evidence="2">
    <location>
        <begin position="42"/>
        <end position="61"/>
    </location>
</feature>
<proteinExistence type="predicted"/>
<dbReference type="OrthoDB" id="5987910at2759"/>
<dbReference type="AlphaFoldDB" id="A0A6S7JDI7"/>
<feature type="transmembrane region" description="Helical" evidence="2">
    <location>
        <begin position="73"/>
        <end position="94"/>
    </location>
</feature>
<feature type="transmembrane region" description="Helical" evidence="2">
    <location>
        <begin position="270"/>
        <end position="290"/>
    </location>
</feature>
<feature type="transmembrane region" description="Helical" evidence="2">
    <location>
        <begin position="134"/>
        <end position="153"/>
    </location>
</feature>
<feature type="compositionally biased region" description="Polar residues" evidence="1">
    <location>
        <begin position="326"/>
        <end position="335"/>
    </location>
</feature>